<evidence type="ECO:0000313" key="16">
    <source>
        <dbReference type="EMBL" id="GAA0512010.1"/>
    </source>
</evidence>
<dbReference type="EMBL" id="BAAAEN010000012">
    <property type="protein sequence ID" value="GAA0512010.1"/>
    <property type="molecule type" value="Genomic_DNA"/>
</dbReference>
<evidence type="ECO:0000256" key="1">
    <source>
        <dbReference type="ARBA" id="ARBA00004571"/>
    </source>
</evidence>
<organism evidence="16 17">
    <name type="scientific">Pigmentiphaga daeguensis</name>
    <dbReference type="NCBI Taxonomy" id="414049"/>
    <lineage>
        <taxon>Bacteria</taxon>
        <taxon>Pseudomonadati</taxon>
        <taxon>Pseudomonadota</taxon>
        <taxon>Betaproteobacteria</taxon>
        <taxon>Burkholderiales</taxon>
        <taxon>Alcaligenaceae</taxon>
        <taxon>Pigmentiphaga</taxon>
    </lineage>
</organism>
<keyword evidence="11 12" id="KW-0998">Cell outer membrane</keyword>
<evidence type="ECO:0000256" key="7">
    <source>
        <dbReference type="ARBA" id="ARBA00023065"/>
    </source>
</evidence>
<sequence length="776" mass="84484">MIIIRAVQLYVSQFFVRFARGVLRRPRGFPPSTWRTSRMALAARGIPFLLSTSHLAVLAALASGKVLAQEATTELAPIVVTATGYEQEIKNAPASITVIGQEALQEKRYNNLAEALSEVEGVDVRGNTGKTGGLNISIRGLPSEYTLILIDGRRQNAAGDVTPNGFGETSTSFMPPLSAIERIEVIRGPMSTLYGSDAMGGVVNIITKKVATAWGGSITFDKGIPQNSDFGDTSNANFYVSGPLVPDMLGLAVRGGIFNRGATDIDLPEGTGSISKRGPAPVESRIYTAGAKLTLTPNKQHDFWLDVDRSRQWYNNDESQLGTLDDPSTNTYNGYSRDLRFNRDQLAVGHTSRFEFGTLQSSLMVNNTETLGRTVPNIAANSPLAAVLVPGAPRKLETTNVVLDTKLVKAIGDSHMLTLGGQYWDAEMTDSLATQRYKQTTKSLFAEDEWRLREDLALTTGVRYDHHDAFGGHFSPRGYLVWNTTPNWTVKGGVSRGYRTPRLNQLHDGINGISGQGRTLTIGNPNLKPEVSTSTEFGVNYDNLAGLTANATLFHNRFKDKISAAAKGIPNCDYAANPNQPGCISIGALPTQAEFGQQVNLEQATTRGLELGTRVPLAPRWTLGLNYTFTDSEVKNGGVYGGKLADTPKHMANANLRWQATDKFAMWLRAEFRGKSRRFDGDPAALTGDNLLAQQQVGDLKAYSLLHLGGSYKVSKNVTLTGTVYNLLDKDFMKFKSYVNGAGETVYLNEYIHSAQSTRGTIQPGRTFWLAANITF</sequence>
<dbReference type="Proteomes" id="UP001501706">
    <property type="component" value="Unassembled WGS sequence"/>
</dbReference>
<evidence type="ECO:0000259" key="15">
    <source>
        <dbReference type="Pfam" id="PF07715"/>
    </source>
</evidence>
<dbReference type="Pfam" id="PF07715">
    <property type="entry name" value="Plug"/>
    <property type="match status" value="1"/>
</dbReference>
<dbReference type="PROSITE" id="PS52016">
    <property type="entry name" value="TONB_DEPENDENT_REC_3"/>
    <property type="match status" value="1"/>
</dbReference>
<protein>
    <submittedName>
        <fullName evidence="16">TonB-dependent receptor</fullName>
    </submittedName>
</protein>
<comment type="subcellular location">
    <subcellularLocation>
        <location evidence="1 12">Cell outer membrane</location>
        <topology evidence="1 12">Multi-pass membrane protein</topology>
    </subcellularLocation>
</comment>
<evidence type="ECO:0000256" key="9">
    <source>
        <dbReference type="ARBA" id="ARBA00023136"/>
    </source>
</evidence>
<dbReference type="InterPro" id="IPR039426">
    <property type="entry name" value="TonB-dep_rcpt-like"/>
</dbReference>
<evidence type="ECO:0000313" key="17">
    <source>
        <dbReference type="Proteomes" id="UP001501706"/>
    </source>
</evidence>
<reference evidence="17" key="1">
    <citation type="journal article" date="2019" name="Int. J. Syst. Evol. Microbiol.">
        <title>The Global Catalogue of Microorganisms (GCM) 10K type strain sequencing project: providing services to taxonomists for standard genome sequencing and annotation.</title>
        <authorList>
            <consortium name="The Broad Institute Genomics Platform"/>
            <consortium name="The Broad Institute Genome Sequencing Center for Infectious Disease"/>
            <person name="Wu L."/>
            <person name="Ma J."/>
        </authorList>
    </citation>
    <scope>NUCLEOTIDE SEQUENCE [LARGE SCALE GENOMIC DNA]</scope>
    <source>
        <strain evidence="17">JCM 14330</strain>
    </source>
</reference>
<keyword evidence="17" id="KW-1185">Reference proteome</keyword>
<comment type="similarity">
    <text evidence="2 12 13">Belongs to the TonB-dependent receptor family.</text>
</comment>
<keyword evidence="8 13" id="KW-0798">TonB box</keyword>
<dbReference type="Gene3D" id="2.40.170.20">
    <property type="entry name" value="TonB-dependent receptor, beta-barrel domain"/>
    <property type="match status" value="1"/>
</dbReference>
<evidence type="ECO:0000256" key="11">
    <source>
        <dbReference type="ARBA" id="ARBA00023237"/>
    </source>
</evidence>
<proteinExistence type="inferred from homology"/>
<dbReference type="SUPFAM" id="SSF56935">
    <property type="entry name" value="Porins"/>
    <property type="match status" value="1"/>
</dbReference>
<evidence type="ECO:0000256" key="4">
    <source>
        <dbReference type="ARBA" id="ARBA00022452"/>
    </source>
</evidence>
<dbReference type="Gene3D" id="2.170.130.10">
    <property type="entry name" value="TonB-dependent receptor, plug domain"/>
    <property type="match status" value="1"/>
</dbReference>
<dbReference type="InterPro" id="IPR000531">
    <property type="entry name" value="Beta-barrel_TonB"/>
</dbReference>
<dbReference type="PANTHER" id="PTHR30069:SF53">
    <property type="entry name" value="COLICIN I RECEPTOR-RELATED"/>
    <property type="match status" value="1"/>
</dbReference>
<keyword evidence="3 12" id="KW-0813">Transport</keyword>
<keyword evidence="10 16" id="KW-0675">Receptor</keyword>
<evidence type="ECO:0000256" key="10">
    <source>
        <dbReference type="ARBA" id="ARBA00023170"/>
    </source>
</evidence>
<dbReference type="InterPro" id="IPR036942">
    <property type="entry name" value="Beta-barrel_TonB_sf"/>
</dbReference>
<evidence type="ECO:0000256" key="5">
    <source>
        <dbReference type="ARBA" id="ARBA00022692"/>
    </source>
</evidence>
<evidence type="ECO:0000256" key="6">
    <source>
        <dbReference type="ARBA" id="ARBA00022729"/>
    </source>
</evidence>
<keyword evidence="9 12" id="KW-0472">Membrane</keyword>
<keyword evidence="7" id="KW-0406">Ion transport</keyword>
<evidence type="ECO:0000256" key="8">
    <source>
        <dbReference type="ARBA" id="ARBA00023077"/>
    </source>
</evidence>
<gene>
    <name evidence="16" type="ORF">GCM10009097_31600</name>
</gene>
<keyword evidence="5 12" id="KW-0812">Transmembrane</keyword>
<evidence type="ECO:0000256" key="12">
    <source>
        <dbReference type="PROSITE-ProRule" id="PRU01360"/>
    </source>
</evidence>
<feature type="domain" description="TonB-dependent receptor plug" evidence="15">
    <location>
        <begin position="89"/>
        <end position="202"/>
    </location>
</feature>
<dbReference type="InterPro" id="IPR012910">
    <property type="entry name" value="Plug_dom"/>
</dbReference>
<evidence type="ECO:0000256" key="3">
    <source>
        <dbReference type="ARBA" id="ARBA00022448"/>
    </source>
</evidence>
<evidence type="ECO:0000256" key="2">
    <source>
        <dbReference type="ARBA" id="ARBA00009810"/>
    </source>
</evidence>
<dbReference type="Pfam" id="PF00593">
    <property type="entry name" value="TonB_dep_Rec_b-barrel"/>
    <property type="match status" value="1"/>
</dbReference>
<name>A0ABP3M5B2_9BURK</name>
<keyword evidence="6" id="KW-0732">Signal</keyword>
<keyword evidence="4 12" id="KW-1134">Transmembrane beta strand</keyword>
<evidence type="ECO:0000259" key="14">
    <source>
        <dbReference type="Pfam" id="PF00593"/>
    </source>
</evidence>
<dbReference type="CDD" id="cd01347">
    <property type="entry name" value="ligand_gated_channel"/>
    <property type="match status" value="1"/>
</dbReference>
<accession>A0ABP3M5B2</accession>
<comment type="caution">
    <text evidence="16">The sequence shown here is derived from an EMBL/GenBank/DDBJ whole genome shotgun (WGS) entry which is preliminary data.</text>
</comment>
<dbReference type="InterPro" id="IPR037066">
    <property type="entry name" value="Plug_dom_sf"/>
</dbReference>
<feature type="domain" description="TonB-dependent receptor-like beta-barrel" evidence="14">
    <location>
        <begin position="310"/>
        <end position="727"/>
    </location>
</feature>
<dbReference type="PANTHER" id="PTHR30069">
    <property type="entry name" value="TONB-DEPENDENT OUTER MEMBRANE RECEPTOR"/>
    <property type="match status" value="1"/>
</dbReference>
<evidence type="ECO:0000256" key="13">
    <source>
        <dbReference type="RuleBase" id="RU003357"/>
    </source>
</evidence>